<dbReference type="EMBL" id="FQWL01000008">
    <property type="protein sequence ID" value="SHH02162.1"/>
    <property type="molecule type" value="Genomic_DNA"/>
</dbReference>
<dbReference type="OrthoDB" id="1121857at2"/>
<keyword evidence="2" id="KW-1185">Reference proteome</keyword>
<proteinExistence type="predicted"/>
<dbReference type="AlphaFoldDB" id="A0A1M5PK46"/>
<reference evidence="2" key="1">
    <citation type="submission" date="2016-11" db="EMBL/GenBank/DDBJ databases">
        <authorList>
            <person name="Varghese N."/>
            <person name="Submissions S."/>
        </authorList>
    </citation>
    <scope>NUCLEOTIDE SEQUENCE [LARGE SCALE GENOMIC DNA]</scope>
    <source>
        <strain evidence="2">DSM 22638</strain>
    </source>
</reference>
<dbReference type="STRING" id="570519.SAMN04488116_3241"/>
<evidence type="ECO:0000313" key="1">
    <source>
        <dbReference type="EMBL" id="SHH02162.1"/>
    </source>
</evidence>
<dbReference type="Proteomes" id="UP000184532">
    <property type="component" value="Unassembled WGS sequence"/>
</dbReference>
<gene>
    <name evidence="1" type="ORF">SAMN04488116_3241</name>
</gene>
<organism evidence="1 2">
    <name type="scientific">Flagellimonas flava</name>
    <dbReference type="NCBI Taxonomy" id="570519"/>
    <lineage>
        <taxon>Bacteria</taxon>
        <taxon>Pseudomonadati</taxon>
        <taxon>Bacteroidota</taxon>
        <taxon>Flavobacteriia</taxon>
        <taxon>Flavobacteriales</taxon>
        <taxon>Flavobacteriaceae</taxon>
        <taxon>Flagellimonas</taxon>
    </lineage>
</organism>
<name>A0A1M5PK46_9FLAO</name>
<evidence type="ECO:0000313" key="2">
    <source>
        <dbReference type="Proteomes" id="UP000184532"/>
    </source>
</evidence>
<dbReference type="RefSeq" id="WP_073181527.1">
    <property type="nucleotide sequence ID" value="NZ_FQWL01000008.1"/>
</dbReference>
<protein>
    <submittedName>
        <fullName evidence="1">Uncharacterized protein</fullName>
    </submittedName>
</protein>
<sequence length="90" mass="10240">MASIRDLKKDVNFVLGDIIEAVYLWEAGSDKKESEEGTVIIDKAISVFDDLMSKIHKKDVDNSKTHFKEIRTELEEKATELVEELNKLAS</sequence>
<accession>A0A1M5PK46</accession>